<dbReference type="Gene3D" id="2.40.160.50">
    <property type="entry name" value="membrane protein fhac: a member of the omp85/tpsb transporter family"/>
    <property type="match status" value="1"/>
</dbReference>
<evidence type="ECO:0000256" key="7">
    <source>
        <dbReference type="SAM" id="Phobius"/>
    </source>
</evidence>
<dbReference type="InterPro" id="IPR023707">
    <property type="entry name" value="OM_assembly_BamA"/>
</dbReference>
<gene>
    <name evidence="10" type="ORF">FHS60_001274</name>
</gene>
<dbReference type="RefSeq" id="WP_183696364.1">
    <property type="nucleotide sequence ID" value="NZ_JACICA010000005.1"/>
</dbReference>
<feature type="domain" description="POTRA" evidence="9">
    <location>
        <begin position="291"/>
        <end position="372"/>
    </location>
</feature>
<dbReference type="Proteomes" id="UP000541425">
    <property type="component" value="Unassembled WGS sequence"/>
</dbReference>
<sequence length="879" mass="100337">MNISLAKLWLFAALPFAGISAAQAQVSNVQRQPDITYSVVPSKYILGGLTVDELPGFDHDLLESISGLEVGKIYAVPGTDITDAVRRYWQQKLFSNVSITADSIVDNRIYLHVHLTAQPRISAITYDGVKKSEREDLEKRLGLQNGSQITPDMVNRAKIIIKRYFDEKGFKDAEVDIRQKEDATADNRVLVNIDIDKRNKIHVNRIYISGVTPKEASKLKRAMKKTHERTLLNFLKSKKFLPEKYGEDKDNVVKRLNAWGYRDAVLKSDSVAKVDDGHVDVYLDLSKGQKYYIRNISWVGNTVYNTEILERILQMKKGDVYNQTLLQKRVSEDDDAVGNLYYNNGYVFHNIDPAEVNVVGDSIDLEIRIQEGRQARFNRVNITGNDRVYENVVRRELFTKPGDLFSMEAIKRTVMALAQMNQFDAEALQSGMNKGIKPDPYNGTVDITYPLVSKGGDQLQLSIGWGPTGIVGQAGVKFTNFSIGNLFSKGNRHIGFIPQGDGQTLAFNVQTNGTYYQAYSLSFLDPWFGGKRPNQFSVSLSYSKQSDMNSSYYNNSYYNNYYYNYLSGYGNNSNYYNYTNYYDPDKYVKLLGLSLGFGKRLRWPDNYFSFTAQFNYTRYMLKSWQYFIIHDGNCNNFNISLALNRNSTDNTFYPRRGSELELSVAFTPPYSLWDGKDYKNLAANYKSFTYQKEMQEKYRWVEYNKWKFKLRTFTALTGAIKAPVLMTRMEFGLLGAYNRYKKSPFEAYYVGGDGMSGYSYGYSTETIGLRGYENGSIAGDNGNNAYAYSRMALELRYPLLLEGQTNIFVLGFLEGGNAWTDVHKFNPFNMKRSAGFGVRLMLPMVGMLGIDWAYGFQRKNTSGQKIGGSQFHFILNQEF</sequence>
<evidence type="ECO:0000256" key="6">
    <source>
        <dbReference type="ARBA" id="ARBA00023237"/>
    </source>
</evidence>
<comment type="caution">
    <text evidence="10">The sequence shown here is derived from an EMBL/GenBank/DDBJ whole genome shotgun (WGS) entry which is preliminary data.</text>
</comment>
<evidence type="ECO:0000259" key="9">
    <source>
        <dbReference type="PROSITE" id="PS51779"/>
    </source>
</evidence>
<dbReference type="InterPro" id="IPR034746">
    <property type="entry name" value="POTRA"/>
</dbReference>
<organism evidence="10 11">
    <name type="scientific">Alloprevotella rava</name>
    <dbReference type="NCBI Taxonomy" id="671218"/>
    <lineage>
        <taxon>Bacteria</taxon>
        <taxon>Pseudomonadati</taxon>
        <taxon>Bacteroidota</taxon>
        <taxon>Bacteroidia</taxon>
        <taxon>Bacteroidales</taxon>
        <taxon>Prevotellaceae</taxon>
        <taxon>Alloprevotella</taxon>
    </lineage>
</organism>
<keyword evidence="4" id="KW-0677">Repeat</keyword>
<dbReference type="Gene3D" id="3.10.20.310">
    <property type="entry name" value="membrane protein fhac"/>
    <property type="match status" value="4"/>
</dbReference>
<dbReference type="Pfam" id="PF01103">
    <property type="entry name" value="Omp85"/>
    <property type="match status" value="1"/>
</dbReference>
<keyword evidence="5 7" id="KW-0472">Membrane</keyword>
<keyword evidence="8" id="KW-0732">Signal</keyword>
<feature type="transmembrane region" description="Helical" evidence="7">
    <location>
        <begin position="836"/>
        <end position="856"/>
    </location>
</feature>
<keyword evidence="3 7" id="KW-0812">Transmembrane</keyword>
<feature type="signal peptide" evidence="8">
    <location>
        <begin position="1"/>
        <end position="24"/>
    </location>
</feature>
<evidence type="ECO:0000313" key="10">
    <source>
        <dbReference type="EMBL" id="MBB3702805.1"/>
    </source>
</evidence>
<dbReference type="AlphaFoldDB" id="A0A7W5Y1M1"/>
<accession>A0A7W5Y1M1</accession>
<keyword evidence="6" id="KW-0998">Cell outer membrane</keyword>
<dbReference type="GO" id="GO:0071709">
    <property type="term" value="P:membrane assembly"/>
    <property type="evidence" value="ECO:0007669"/>
    <property type="project" value="InterPro"/>
</dbReference>
<evidence type="ECO:0000256" key="2">
    <source>
        <dbReference type="ARBA" id="ARBA00022452"/>
    </source>
</evidence>
<dbReference type="GO" id="GO:0019867">
    <property type="term" value="C:outer membrane"/>
    <property type="evidence" value="ECO:0007669"/>
    <property type="project" value="InterPro"/>
</dbReference>
<evidence type="ECO:0000256" key="3">
    <source>
        <dbReference type="ARBA" id="ARBA00022692"/>
    </source>
</evidence>
<name>A0A7W5Y1M1_9BACT</name>
<keyword evidence="7" id="KW-1133">Transmembrane helix</keyword>
<evidence type="ECO:0000256" key="8">
    <source>
        <dbReference type="SAM" id="SignalP"/>
    </source>
</evidence>
<comment type="subcellular location">
    <subcellularLocation>
        <location evidence="1">Membrane</location>
    </subcellularLocation>
</comment>
<dbReference type="PROSITE" id="PS51779">
    <property type="entry name" value="POTRA"/>
    <property type="match status" value="1"/>
</dbReference>
<reference evidence="10 11" key="1">
    <citation type="submission" date="2020-08" db="EMBL/GenBank/DDBJ databases">
        <title>Genomic Encyclopedia of Type Strains, Phase IV (KMG-IV): sequencing the most valuable type-strain genomes for metagenomic binning, comparative biology and taxonomic classification.</title>
        <authorList>
            <person name="Goeker M."/>
        </authorList>
    </citation>
    <scope>NUCLEOTIDE SEQUENCE [LARGE SCALE GENOMIC DNA]</scope>
    <source>
        <strain evidence="10 11">DSM 22548</strain>
    </source>
</reference>
<feature type="chain" id="PRO_5030999916" evidence="8">
    <location>
        <begin position="25"/>
        <end position="879"/>
    </location>
</feature>
<dbReference type="InterPro" id="IPR000184">
    <property type="entry name" value="Bac_surfAg_D15"/>
</dbReference>
<dbReference type="EMBL" id="JACICA010000005">
    <property type="protein sequence ID" value="MBB3702805.1"/>
    <property type="molecule type" value="Genomic_DNA"/>
</dbReference>
<evidence type="ECO:0000256" key="5">
    <source>
        <dbReference type="ARBA" id="ARBA00023136"/>
    </source>
</evidence>
<proteinExistence type="predicted"/>
<dbReference type="PIRSF" id="PIRSF006076">
    <property type="entry name" value="OM_assembly_OMP85"/>
    <property type="match status" value="1"/>
</dbReference>
<evidence type="ECO:0000256" key="4">
    <source>
        <dbReference type="ARBA" id="ARBA00022737"/>
    </source>
</evidence>
<keyword evidence="2" id="KW-1134">Transmembrane beta strand</keyword>
<protein>
    <submittedName>
        <fullName evidence="10">Outer membrane protein insertion porin family</fullName>
    </submittedName>
</protein>
<evidence type="ECO:0000313" key="11">
    <source>
        <dbReference type="Proteomes" id="UP000541425"/>
    </source>
</evidence>
<dbReference type="InterPro" id="IPR010827">
    <property type="entry name" value="BamA/TamA_POTRA"/>
</dbReference>
<evidence type="ECO:0000256" key="1">
    <source>
        <dbReference type="ARBA" id="ARBA00004370"/>
    </source>
</evidence>
<dbReference type="Pfam" id="PF07244">
    <property type="entry name" value="POTRA"/>
    <property type="match status" value="3"/>
</dbReference>